<sequence>MSINNSIYPRNLVMSPIGCFYCKSENEVKLFLIDYLFGLKACKDHYENADNDCKIYMNQNKIVLFHDALHNQTIKKLLDYLENEFSIIRSNGNIDNGWKILKSKYYCFSSITDYSSNITNSNNTIHNSEWCIKIEKDNENESIVKHITLLSLLDNKLDYYKDEEFVNILNKSIQILDNGIYKEYLNTKLSKNIIIQI</sequence>
<organism evidence="1">
    <name type="scientific">viral metagenome</name>
    <dbReference type="NCBI Taxonomy" id="1070528"/>
    <lineage>
        <taxon>unclassified sequences</taxon>
        <taxon>metagenomes</taxon>
        <taxon>organismal metagenomes</taxon>
    </lineage>
</organism>
<dbReference type="AlphaFoldDB" id="A0A6C0GZ85"/>
<name>A0A6C0GZ85_9ZZZZ</name>
<dbReference type="EMBL" id="MN739831">
    <property type="protein sequence ID" value="QHT73634.1"/>
    <property type="molecule type" value="Genomic_DNA"/>
</dbReference>
<reference evidence="1" key="1">
    <citation type="journal article" date="2020" name="Nature">
        <title>Giant virus diversity and host interactions through global metagenomics.</title>
        <authorList>
            <person name="Schulz F."/>
            <person name="Roux S."/>
            <person name="Paez-Espino D."/>
            <person name="Jungbluth S."/>
            <person name="Walsh D.A."/>
            <person name="Denef V.J."/>
            <person name="McMahon K.D."/>
            <person name="Konstantinidis K.T."/>
            <person name="Eloe-Fadrosh E.A."/>
            <person name="Kyrpides N.C."/>
            <person name="Woyke T."/>
        </authorList>
    </citation>
    <scope>NUCLEOTIDE SEQUENCE</scope>
    <source>
        <strain evidence="1">GVMAG-M-3300023179-4</strain>
    </source>
</reference>
<proteinExistence type="predicted"/>
<protein>
    <submittedName>
        <fullName evidence="1">Uncharacterized protein</fullName>
    </submittedName>
</protein>
<accession>A0A6C0GZ85</accession>
<evidence type="ECO:0000313" key="1">
    <source>
        <dbReference type="EMBL" id="QHT73634.1"/>
    </source>
</evidence>